<feature type="coiled-coil region" evidence="1">
    <location>
        <begin position="130"/>
        <end position="164"/>
    </location>
</feature>
<dbReference type="EMBL" id="BNJF01000001">
    <property type="protein sequence ID" value="GHO45624.1"/>
    <property type="molecule type" value="Genomic_DNA"/>
</dbReference>
<evidence type="ECO:0000256" key="3">
    <source>
        <dbReference type="SAM" id="Phobius"/>
    </source>
</evidence>
<organism evidence="4 5">
    <name type="scientific">Ktedonospora formicarum</name>
    <dbReference type="NCBI Taxonomy" id="2778364"/>
    <lineage>
        <taxon>Bacteria</taxon>
        <taxon>Bacillati</taxon>
        <taxon>Chloroflexota</taxon>
        <taxon>Ktedonobacteria</taxon>
        <taxon>Ktedonobacterales</taxon>
        <taxon>Ktedonobacteraceae</taxon>
        <taxon>Ktedonospora</taxon>
    </lineage>
</organism>
<feature type="region of interest" description="Disordered" evidence="2">
    <location>
        <begin position="1"/>
        <end position="90"/>
    </location>
</feature>
<keyword evidence="3" id="KW-0812">Transmembrane</keyword>
<feature type="transmembrane region" description="Helical" evidence="3">
    <location>
        <begin position="268"/>
        <end position="290"/>
    </location>
</feature>
<feature type="compositionally biased region" description="Polar residues" evidence="2">
    <location>
        <begin position="48"/>
        <end position="57"/>
    </location>
</feature>
<reference evidence="4" key="1">
    <citation type="submission" date="2020-10" db="EMBL/GenBank/DDBJ databases">
        <title>Taxonomic study of unclassified bacteria belonging to the class Ktedonobacteria.</title>
        <authorList>
            <person name="Yabe S."/>
            <person name="Wang C.M."/>
            <person name="Zheng Y."/>
            <person name="Sakai Y."/>
            <person name="Cavaletti L."/>
            <person name="Monciardini P."/>
            <person name="Donadio S."/>
        </authorList>
    </citation>
    <scope>NUCLEOTIDE SEQUENCE</scope>
    <source>
        <strain evidence="4">SOSP1-1</strain>
    </source>
</reference>
<evidence type="ECO:0000256" key="1">
    <source>
        <dbReference type="SAM" id="Coils"/>
    </source>
</evidence>
<dbReference type="RefSeq" id="WP_220194938.1">
    <property type="nucleotide sequence ID" value="NZ_BNJF01000001.1"/>
</dbReference>
<keyword evidence="3" id="KW-1133">Transmembrane helix</keyword>
<gene>
    <name evidence="4" type="ORF">KSX_37870</name>
</gene>
<feature type="transmembrane region" description="Helical" evidence="3">
    <location>
        <begin position="302"/>
        <end position="327"/>
    </location>
</feature>
<dbReference type="Proteomes" id="UP000612362">
    <property type="component" value="Unassembled WGS sequence"/>
</dbReference>
<name>A0A8J3I6J7_9CHLR</name>
<feature type="compositionally biased region" description="Polar residues" evidence="2">
    <location>
        <begin position="1"/>
        <end position="13"/>
    </location>
</feature>
<evidence type="ECO:0000313" key="5">
    <source>
        <dbReference type="Proteomes" id="UP000612362"/>
    </source>
</evidence>
<evidence type="ECO:0000313" key="4">
    <source>
        <dbReference type="EMBL" id="GHO45624.1"/>
    </source>
</evidence>
<keyword evidence="3" id="KW-0472">Membrane</keyword>
<protein>
    <submittedName>
        <fullName evidence="4">Uncharacterized protein</fullName>
    </submittedName>
</protein>
<keyword evidence="5" id="KW-1185">Reference proteome</keyword>
<evidence type="ECO:0000256" key="2">
    <source>
        <dbReference type="SAM" id="MobiDB-lite"/>
    </source>
</evidence>
<accession>A0A8J3I6J7</accession>
<comment type="caution">
    <text evidence="4">The sequence shown here is derived from an EMBL/GenBank/DDBJ whole genome shotgun (WGS) entry which is preliminary data.</text>
</comment>
<dbReference type="AlphaFoldDB" id="A0A8J3I6J7"/>
<sequence>MQPFDETTSTTGELSIPVEAAPNTGELDGATLARLPNLTDYRRAPHLQRQQVRQRPNTDALPAVDANTPLPPGSRTRVLRRHPRQLSEEQHAEFTRIREAYIQLQARYERDVAAIHNAHEQELATSHAQIQEVLAAHMALQQQHQELEQRFQALEQSLDATAEQKALEKVAHATGELEASPHQVPTLLQDAIDVLQRHAKEQEDKHLVEILFLKREMQSMAQQLEQKRGQVDAERQGLLSLQSSAKEQADLRLKWAHARLLARTRARAVIISLALLLLLLVLQFACMRLFNVSVNAGLSLALIAPLLICAVCSMCMATPASMVKTIYQGAPHKRKNK</sequence>
<keyword evidence="1" id="KW-0175">Coiled coil</keyword>
<proteinExistence type="predicted"/>